<dbReference type="EMBL" id="JAQQWI010000017">
    <property type="protein sequence ID" value="KAK8006639.1"/>
    <property type="molecule type" value="Genomic_DNA"/>
</dbReference>
<evidence type="ECO:0000313" key="1">
    <source>
        <dbReference type="EMBL" id="KAK8006639.1"/>
    </source>
</evidence>
<dbReference type="Proteomes" id="UP001396898">
    <property type="component" value="Unassembled WGS sequence"/>
</dbReference>
<comment type="caution">
    <text evidence="1">The sequence shown here is derived from an EMBL/GenBank/DDBJ whole genome shotgun (WGS) entry which is preliminary data.</text>
</comment>
<accession>A0ABR1RC95</accession>
<proteinExistence type="predicted"/>
<name>A0ABR1RC95_9PEZI</name>
<protein>
    <submittedName>
        <fullName evidence="1">Uncharacterized protein</fullName>
    </submittedName>
</protein>
<evidence type="ECO:0000313" key="2">
    <source>
        <dbReference type="Proteomes" id="UP001396898"/>
    </source>
</evidence>
<keyword evidence="2" id="KW-1185">Reference proteome</keyword>
<organism evidence="1 2">
    <name type="scientific">Apiospora marii</name>
    <dbReference type="NCBI Taxonomy" id="335849"/>
    <lineage>
        <taxon>Eukaryota</taxon>
        <taxon>Fungi</taxon>
        <taxon>Dikarya</taxon>
        <taxon>Ascomycota</taxon>
        <taxon>Pezizomycotina</taxon>
        <taxon>Sordariomycetes</taxon>
        <taxon>Xylariomycetidae</taxon>
        <taxon>Amphisphaeriales</taxon>
        <taxon>Apiosporaceae</taxon>
        <taxon>Apiospora</taxon>
    </lineage>
</organism>
<reference evidence="1 2" key="1">
    <citation type="submission" date="2023-01" db="EMBL/GenBank/DDBJ databases">
        <title>Analysis of 21 Apiospora genomes using comparative genomics revels a genus with tremendous synthesis potential of carbohydrate active enzymes and secondary metabolites.</title>
        <authorList>
            <person name="Sorensen T."/>
        </authorList>
    </citation>
    <scope>NUCLEOTIDE SEQUENCE [LARGE SCALE GENOMIC DNA]</scope>
    <source>
        <strain evidence="1 2">CBS 20057</strain>
    </source>
</reference>
<gene>
    <name evidence="1" type="ORF">PG991_012936</name>
</gene>
<sequence length="400" mass="44997">MAPPIGFLDAPREIRDEIYSLLLRSGRLPNPAFTSGDAIVESGGLNDVHLAILRTNRQIGNEAREVFYKINRLVRVSILLETADTSDLLATFASKYLPPPMIRQLEPAIEPFKGFVMDYTITRIKSLANHTGHITFVMLHSDLHLLSLCLEHANIRSDTFGAVTKHSITLNNPFESTDKAYPTIDQQKTLLSPFAKLHGFRNVSVQGAVNPSLASQIVTQAQVKPHTDVEAILEYLRRQEQLGHEYLRQNQLDKSCEAWAGACKKIESITMPSGALYASLTLPGSPWMDQLQELFFELNQKLWATVIRIMEASLNDHDLVNDLADLAIRGLSHTLWKGAFRRANWKPGSEQKAALLLQKSSIYRLRQNFRKALREVKRAEALCPDDPDVLGERLTVECHL</sequence>